<dbReference type="GO" id="GO:0055075">
    <property type="term" value="P:potassium ion homeostasis"/>
    <property type="evidence" value="ECO:0007669"/>
    <property type="project" value="TreeGrafter"/>
</dbReference>
<dbReference type="InterPro" id="IPR004842">
    <property type="entry name" value="SLC12A_fam"/>
</dbReference>
<dbReference type="GO" id="GO:0015379">
    <property type="term" value="F:potassium:chloride symporter activity"/>
    <property type="evidence" value="ECO:0007669"/>
    <property type="project" value="TreeGrafter"/>
</dbReference>
<feature type="transmembrane region" description="Helical" evidence="6">
    <location>
        <begin position="96"/>
        <end position="117"/>
    </location>
</feature>
<gene>
    <name evidence="7" type="ORF">NMOB1V02_LOCUS4204</name>
</gene>
<keyword evidence="8" id="KW-1185">Reference proteome</keyword>
<evidence type="ECO:0000256" key="5">
    <source>
        <dbReference type="SAM" id="MobiDB-lite"/>
    </source>
</evidence>
<dbReference type="EMBL" id="OA882664">
    <property type="protein sequence ID" value="CAD7276441.1"/>
    <property type="molecule type" value="Genomic_DNA"/>
</dbReference>
<protein>
    <submittedName>
        <fullName evidence="7">Uncharacterized protein</fullName>
    </submittedName>
</protein>
<evidence type="ECO:0000256" key="3">
    <source>
        <dbReference type="ARBA" id="ARBA00022989"/>
    </source>
</evidence>
<evidence type="ECO:0000313" key="7">
    <source>
        <dbReference type="EMBL" id="CAD7276441.1"/>
    </source>
</evidence>
<comment type="subcellular location">
    <subcellularLocation>
        <location evidence="1">Membrane</location>
        <topology evidence="1">Multi-pass membrane protein</topology>
    </subcellularLocation>
</comment>
<name>A0A7R9GBP6_9CRUS</name>
<reference evidence="7" key="1">
    <citation type="submission" date="2020-11" db="EMBL/GenBank/DDBJ databases">
        <authorList>
            <person name="Tran Van P."/>
        </authorList>
    </citation>
    <scope>NUCLEOTIDE SEQUENCE</scope>
</reference>
<evidence type="ECO:0000256" key="4">
    <source>
        <dbReference type="ARBA" id="ARBA00023136"/>
    </source>
</evidence>
<dbReference type="OrthoDB" id="2020542at2759"/>
<dbReference type="GO" id="GO:0055064">
    <property type="term" value="P:chloride ion homeostasis"/>
    <property type="evidence" value="ECO:0007669"/>
    <property type="project" value="TreeGrafter"/>
</dbReference>
<feature type="transmembrane region" description="Helical" evidence="6">
    <location>
        <begin position="129"/>
        <end position="151"/>
    </location>
</feature>
<evidence type="ECO:0000256" key="6">
    <source>
        <dbReference type="SAM" id="Phobius"/>
    </source>
</evidence>
<dbReference type="PANTHER" id="PTHR11827">
    <property type="entry name" value="SOLUTE CARRIER FAMILY 12, CATION COTRANSPORTERS"/>
    <property type="match status" value="1"/>
</dbReference>
<keyword evidence="4 6" id="KW-0472">Membrane</keyword>
<evidence type="ECO:0000256" key="2">
    <source>
        <dbReference type="ARBA" id="ARBA00022692"/>
    </source>
</evidence>
<keyword evidence="3 6" id="KW-1133">Transmembrane helix</keyword>
<dbReference type="GO" id="GO:0006884">
    <property type="term" value="P:cell volume homeostasis"/>
    <property type="evidence" value="ECO:0007669"/>
    <property type="project" value="TreeGrafter"/>
</dbReference>
<evidence type="ECO:0000313" key="8">
    <source>
        <dbReference type="Proteomes" id="UP000678499"/>
    </source>
</evidence>
<proteinExistence type="predicted"/>
<dbReference type="AlphaFoldDB" id="A0A7R9GBP6"/>
<organism evidence="7">
    <name type="scientific">Notodromas monacha</name>
    <dbReference type="NCBI Taxonomy" id="399045"/>
    <lineage>
        <taxon>Eukaryota</taxon>
        <taxon>Metazoa</taxon>
        <taxon>Ecdysozoa</taxon>
        <taxon>Arthropoda</taxon>
        <taxon>Crustacea</taxon>
        <taxon>Oligostraca</taxon>
        <taxon>Ostracoda</taxon>
        <taxon>Podocopa</taxon>
        <taxon>Podocopida</taxon>
        <taxon>Cypridocopina</taxon>
        <taxon>Cypridoidea</taxon>
        <taxon>Cyprididae</taxon>
        <taxon>Notodromas</taxon>
    </lineage>
</organism>
<feature type="region of interest" description="Disordered" evidence="5">
    <location>
        <begin position="1"/>
        <end position="35"/>
    </location>
</feature>
<dbReference type="EMBL" id="CAJPEX010000627">
    <property type="protein sequence ID" value="CAG0916593.1"/>
    <property type="molecule type" value="Genomic_DNA"/>
</dbReference>
<dbReference type="Proteomes" id="UP000678499">
    <property type="component" value="Unassembled WGS sequence"/>
</dbReference>
<dbReference type="GO" id="GO:0016020">
    <property type="term" value="C:membrane"/>
    <property type="evidence" value="ECO:0007669"/>
    <property type="project" value="UniProtKB-SubCell"/>
</dbReference>
<evidence type="ECO:0000256" key="1">
    <source>
        <dbReference type="ARBA" id="ARBA00004141"/>
    </source>
</evidence>
<keyword evidence="2 6" id="KW-0812">Transmembrane</keyword>
<dbReference type="PANTHER" id="PTHR11827:SF72">
    <property type="entry name" value="GH08340P"/>
    <property type="match status" value="1"/>
</dbReference>
<sequence length="197" mass="20642">MASAPTDTVVPLEPESDSTGAGQLPGLTRKRHEKSPLLPGAHRRLFRSLLGRNPTSPVSECSTGDNGSFSGGTSLLGSTEGNGFSETNNANDASRLGTFAGVFVPVALSQFSALLFLRVDERYVVGNAGLLEALLQFVLAYGILLFTVLSICAISTNGAVEGGGAYCILFQNHPGLNIVADVLLTNFTLAEISRRLS</sequence>
<accession>A0A7R9GBP6</accession>